<name>A0A812IVC7_SYMPI</name>
<dbReference type="Proteomes" id="UP000649617">
    <property type="component" value="Unassembled WGS sequence"/>
</dbReference>
<dbReference type="OrthoDB" id="431798at2759"/>
<organism evidence="1 2">
    <name type="scientific">Symbiodinium pilosum</name>
    <name type="common">Dinoflagellate</name>
    <dbReference type="NCBI Taxonomy" id="2952"/>
    <lineage>
        <taxon>Eukaryota</taxon>
        <taxon>Sar</taxon>
        <taxon>Alveolata</taxon>
        <taxon>Dinophyceae</taxon>
        <taxon>Suessiales</taxon>
        <taxon>Symbiodiniaceae</taxon>
        <taxon>Symbiodinium</taxon>
    </lineage>
</organism>
<protein>
    <submittedName>
        <fullName evidence="1">Uncharacterized protein</fullName>
    </submittedName>
</protein>
<dbReference type="AlphaFoldDB" id="A0A812IVC7"/>
<evidence type="ECO:0000313" key="1">
    <source>
        <dbReference type="EMBL" id="CAE7170785.1"/>
    </source>
</evidence>
<comment type="caution">
    <text evidence="1">The sequence shown here is derived from an EMBL/GenBank/DDBJ whole genome shotgun (WGS) entry which is preliminary data.</text>
</comment>
<keyword evidence="2" id="KW-1185">Reference proteome</keyword>
<sequence length="224" mass="24283">MYLSDEKLAALLPFVAQIPEVVAAYEAFAKIWAACGLPEKPLSAKLIGAVFVDGPPEPILSEPQRLRAADASLWQLVFLTDSGLTVDSFEKLEDAKTALAALKVTQTGEGGGVVLKGGEVVAEQLQLKYMLKEDFVEFLPEATREPQKSTVTEEDELKAVELQARERLDELMTLAPEIGKLKAHYAEKALGKPEVVVGRPSHALQVFSELFPEYVSLGGCTVDG</sequence>
<accession>A0A812IVC7</accession>
<proteinExistence type="predicted"/>
<reference evidence="1" key="1">
    <citation type="submission" date="2021-02" db="EMBL/GenBank/DDBJ databases">
        <authorList>
            <person name="Dougan E. K."/>
            <person name="Rhodes N."/>
            <person name="Thang M."/>
            <person name="Chan C."/>
        </authorList>
    </citation>
    <scope>NUCLEOTIDE SEQUENCE</scope>
</reference>
<evidence type="ECO:0000313" key="2">
    <source>
        <dbReference type="Proteomes" id="UP000649617"/>
    </source>
</evidence>
<dbReference type="EMBL" id="CAJNIZ010000614">
    <property type="protein sequence ID" value="CAE7170785.1"/>
    <property type="molecule type" value="Genomic_DNA"/>
</dbReference>
<gene>
    <name evidence="1" type="ORF">SPIL2461_LOCUS714</name>
</gene>